<comment type="subcellular location">
    <subcellularLocation>
        <location evidence="1 12">Golgi apparatus</location>
        <location evidence="1 12">Golgi stack membrane</location>
        <topology evidence="1 12">Single-pass type II membrane protein</topology>
    </subcellularLocation>
</comment>
<evidence type="ECO:0000256" key="1">
    <source>
        <dbReference type="ARBA" id="ARBA00004447"/>
    </source>
</evidence>
<reference evidence="16" key="2">
    <citation type="submission" date="2021-09" db="EMBL/GenBank/DDBJ databases">
        <authorList>
            <person name="Jia N."/>
            <person name="Wang J."/>
            <person name="Shi W."/>
            <person name="Du L."/>
            <person name="Sun Y."/>
            <person name="Zhan W."/>
            <person name="Jiang J."/>
            <person name="Wang Q."/>
            <person name="Zhang B."/>
            <person name="Ji P."/>
            <person name="Sakyi L.B."/>
            <person name="Cui X."/>
            <person name="Yuan T."/>
            <person name="Jiang B."/>
            <person name="Yang W."/>
            <person name="Lam T.T.-Y."/>
            <person name="Chang Q."/>
            <person name="Ding S."/>
            <person name="Wang X."/>
            <person name="Zhu J."/>
            <person name="Ruan X."/>
            <person name="Zhao L."/>
            <person name="Wei J."/>
            <person name="Que T."/>
            <person name="Du C."/>
            <person name="Cheng J."/>
            <person name="Dai P."/>
            <person name="Han X."/>
            <person name="Huang E."/>
            <person name="Gao Y."/>
            <person name="Liu J."/>
            <person name="Shao H."/>
            <person name="Ye R."/>
            <person name="Li L."/>
            <person name="Wei W."/>
            <person name="Wang X."/>
            <person name="Wang C."/>
            <person name="Huo Q."/>
            <person name="Li W."/>
            <person name="Guo W."/>
            <person name="Chen H."/>
            <person name="Chen S."/>
            <person name="Zhou L."/>
            <person name="Zhou L."/>
            <person name="Ni X."/>
            <person name="Tian J."/>
            <person name="Zhou Y."/>
            <person name="Sheng Y."/>
            <person name="Liu T."/>
            <person name="Pan Y."/>
            <person name="Xia L."/>
            <person name="Li J."/>
            <person name="Zhao F."/>
            <person name="Cao W."/>
        </authorList>
    </citation>
    <scope>NUCLEOTIDE SEQUENCE</scope>
    <source>
        <strain evidence="16">Rsan-2018</strain>
        <tissue evidence="16">Larvae</tissue>
    </source>
</reference>
<dbReference type="OMA" id="RWSSHTI"/>
<keyword evidence="17" id="KW-1185">Reference proteome</keyword>
<evidence type="ECO:0000313" key="17">
    <source>
        <dbReference type="Proteomes" id="UP000821837"/>
    </source>
</evidence>
<evidence type="ECO:0000256" key="11">
    <source>
        <dbReference type="ARBA" id="ARBA00023180"/>
    </source>
</evidence>
<dbReference type="PANTHER" id="PTHR48438:SF1">
    <property type="entry name" value="ALPHA-(1,3)-FUCOSYLTRANSFERASE C-RELATED"/>
    <property type="match status" value="1"/>
</dbReference>
<keyword evidence="11" id="KW-0325">Glycoprotein</keyword>
<evidence type="ECO:0000256" key="13">
    <source>
        <dbReference type="SAM" id="MobiDB-lite"/>
    </source>
</evidence>
<dbReference type="Proteomes" id="UP000821837">
    <property type="component" value="Unassembled WGS sequence"/>
</dbReference>
<dbReference type="AlphaFoldDB" id="A0A9D4PVV9"/>
<evidence type="ECO:0000259" key="14">
    <source>
        <dbReference type="Pfam" id="PF00852"/>
    </source>
</evidence>
<keyword evidence="4 12" id="KW-0328">Glycosyltransferase</keyword>
<feature type="region of interest" description="Disordered" evidence="13">
    <location>
        <begin position="26"/>
        <end position="48"/>
    </location>
</feature>
<dbReference type="GO" id="GO:0008417">
    <property type="term" value="F:fucosyltransferase activity"/>
    <property type="evidence" value="ECO:0007669"/>
    <property type="project" value="InterPro"/>
</dbReference>
<keyword evidence="8 12" id="KW-1133">Transmembrane helix</keyword>
<evidence type="ECO:0000256" key="10">
    <source>
        <dbReference type="ARBA" id="ARBA00023136"/>
    </source>
</evidence>
<keyword evidence="9 12" id="KW-0333">Golgi apparatus</keyword>
<dbReference type="InterPro" id="IPR055270">
    <property type="entry name" value="Glyco_tran_10_C"/>
</dbReference>
<keyword evidence="6 12" id="KW-0812">Transmembrane</keyword>
<keyword evidence="7" id="KW-0735">Signal-anchor</keyword>
<dbReference type="Gene3D" id="3.40.50.11660">
    <property type="entry name" value="Glycosyl transferase family 10, C-terminal domain"/>
    <property type="match status" value="1"/>
</dbReference>
<organism evidence="16 17">
    <name type="scientific">Rhipicephalus sanguineus</name>
    <name type="common">Brown dog tick</name>
    <name type="synonym">Ixodes sanguineus</name>
    <dbReference type="NCBI Taxonomy" id="34632"/>
    <lineage>
        <taxon>Eukaryota</taxon>
        <taxon>Metazoa</taxon>
        <taxon>Ecdysozoa</taxon>
        <taxon>Arthropoda</taxon>
        <taxon>Chelicerata</taxon>
        <taxon>Arachnida</taxon>
        <taxon>Acari</taxon>
        <taxon>Parasitiformes</taxon>
        <taxon>Ixodida</taxon>
        <taxon>Ixodoidea</taxon>
        <taxon>Ixodidae</taxon>
        <taxon>Rhipicephalinae</taxon>
        <taxon>Rhipicephalus</taxon>
        <taxon>Rhipicephalus</taxon>
    </lineage>
</organism>
<dbReference type="EC" id="2.4.1.-" evidence="12"/>
<dbReference type="OrthoDB" id="6493917at2759"/>
<evidence type="ECO:0000256" key="4">
    <source>
        <dbReference type="ARBA" id="ARBA00022676"/>
    </source>
</evidence>
<dbReference type="EMBL" id="JABSTV010001250">
    <property type="protein sequence ID" value="KAH7955323.1"/>
    <property type="molecule type" value="Genomic_DNA"/>
</dbReference>
<accession>A0A9D4PVV9</accession>
<dbReference type="PANTHER" id="PTHR48438">
    <property type="entry name" value="ALPHA-(1,3)-FUCOSYLTRANSFERASE C-RELATED"/>
    <property type="match status" value="1"/>
</dbReference>
<evidence type="ECO:0000256" key="6">
    <source>
        <dbReference type="ARBA" id="ARBA00022692"/>
    </source>
</evidence>
<feature type="domain" description="Fucosyltransferase N-terminal" evidence="15">
    <location>
        <begin position="126"/>
        <end position="259"/>
    </location>
</feature>
<evidence type="ECO:0000256" key="5">
    <source>
        <dbReference type="ARBA" id="ARBA00022679"/>
    </source>
</evidence>
<evidence type="ECO:0000256" key="12">
    <source>
        <dbReference type="RuleBase" id="RU003832"/>
    </source>
</evidence>
<evidence type="ECO:0000256" key="9">
    <source>
        <dbReference type="ARBA" id="ARBA00023034"/>
    </source>
</evidence>
<evidence type="ECO:0000256" key="8">
    <source>
        <dbReference type="ARBA" id="ARBA00022989"/>
    </source>
</evidence>
<dbReference type="Pfam" id="PF17039">
    <property type="entry name" value="Glyco_tran_10_N"/>
    <property type="match status" value="1"/>
</dbReference>
<comment type="caution">
    <text evidence="16">The sequence shown here is derived from an EMBL/GenBank/DDBJ whole genome shotgun (WGS) entry which is preliminary data.</text>
</comment>
<protein>
    <recommendedName>
        <fullName evidence="12">Fucosyltransferase</fullName>
        <ecNumber evidence="12">2.4.1.-</ecNumber>
    </recommendedName>
</protein>
<feature type="domain" description="Fucosyltransferase C-terminal" evidence="14">
    <location>
        <begin position="285"/>
        <end position="460"/>
    </location>
</feature>
<evidence type="ECO:0000313" key="16">
    <source>
        <dbReference type="EMBL" id="KAH7955323.1"/>
    </source>
</evidence>
<evidence type="ECO:0000259" key="15">
    <source>
        <dbReference type="Pfam" id="PF17039"/>
    </source>
</evidence>
<gene>
    <name evidence="16" type="ORF">HPB52_000283</name>
</gene>
<evidence type="ECO:0000256" key="3">
    <source>
        <dbReference type="ARBA" id="ARBA00008919"/>
    </source>
</evidence>
<comment type="pathway">
    <text evidence="2">Protein modification; protein glycosylation.</text>
</comment>
<dbReference type="SUPFAM" id="SSF53756">
    <property type="entry name" value="UDP-Glycosyltransferase/glycogen phosphorylase"/>
    <property type="match status" value="1"/>
</dbReference>
<evidence type="ECO:0000256" key="7">
    <source>
        <dbReference type="ARBA" id="ARBA00022968"/>
    </source>
</evidence>
<dbReference type="VEuPathDB" id="VectorBase:RSAN_033608"/>
<dbReference type="GO" id="GO:0032580">
    <property type="term" value="C:Golgi cisterna membrane"/>
    <property type="evidence" value="ECO:0007669"/>
    <property type="project" value="UniProtKB-SubCell"/>
</dbReference>
<feature type="transmembrane region" description="Helical" evidence="12">
    <location>
        <begin position="70"/>
        <end position="96"/>
    </location>
</feature>
<sequence length="496" mass="57055">MEEVPLHTLPGPSSKKVSFRYEGTGFAHYPQKTDPADIPKTPSPTETEARIAQPSARTRRHRKARKLQPLSIRCLTKANICFCVTVLLGILIYLLYVHSLTDVLAPEETSAPWAYWRMRKNDGGMPRILLWNRVMRPLSYDLDLPDIKTRWSSHTIHCLFEGARSGEAVCEITDNRTRFEWSDAVVFEADRVNMLDLPRRSPKFPMWVLWAVTHVSPESQTPLNFGGIGRYGVFRRGIRTRFNWTMGRREDADIVVPYKSWRCNVLGDPTVANTAEDNRNALGHPTRTKAVAWIASRCETEAYRQMRARDRYLSQDKSDKWGYTLVDIDVFDRCGKGSCATTHDCVRTIAARYHFIVVRIEPDCFHSPYELIYDAFEYDLVPVVLAPPNTTLNVPPHSVVSSADIQKPGQLAAFLSSLMDNPSEYERYFEWKKRCSLIPNREDMCALCQALYDKFAREQAHINAYDWWTARALCHGYSPPLYGLDWAFFKTGEPWL</sequence>
<comment type="similarity">
    <text evidence="3 12">Belongs to the glycosyltransferase 10 family.</text>
</comment>
<keyword evidence="10 12" id="KW-0472">Membrane</keyword>
<name>A0A9D4PVV9_RHISA</name>
<reference evidence="16" key="1">
    <citation type="journal article" date="2020" name="Cell">
        <title>Large-Scale Comparative Analyses of Tick Genomes Elucidate Their Genetic Diversity and Vector Capacities.</title>
        <authorList>
            <consortium name="Tick Genome and Microbiome Consortium (TIGMIC)"/>
            <person name="Jia N."/>
            <person name="Wang J."/>
            <person name="Shi W."/>
            <person name="Du L."/>
            <person name="Sun Y."/>
            <person name="Zhan W."/>
            <person name="Jiang J.F."/>
            <person name="Wang Q."/>
            <person name="Zhang B."/>
            <person name="Ji P."/>
            <person name="Bell-Sakyi L."/>
            <person name="Cui X.M."/>
            <person name="Yuan T.T."/>
            <person name="Jiang B.G."/>
            <person name="Yang W.F."/>
            <person name="Lam T.T."/>
            <person name="Chang Q.C."/>
            <person name="Ding S.J."/>
            <person name="Wang X.J."/>
            <person name="Zhu J.G."/>
            <person name="Ruan X.D."/>
            <person name="Zhao L."/>
            <person name="Wei J.T."/>
            <person name="Ye R.Z."/>
            <person name="Que T.C."/>
            <person name="Du C.H."/>
            <person name="Zhou Y.H."/>
            <person name="Cheng J.X."/>
            <person name="Dai P.F."/>
            <person name="Guo W.B."/>
            <person name="Han X.H."/>
            <person name="Huang E.J."/>
            <person name="Li L.F."/>
            <person name="Wei W."/>
            <person name="Gao Y.C."/>
            <person name="Liu J.Z."/>
            <person name="Shao H.Z."/>
            <person name="Wang X."/>
            <person name="Wang C.C."/>
            <person name="Yang T.C."/>
            <person name="Huo Q.B."/>
            <person name="Li W."/>
            <person name="Chen H.Y."/>
            <person name="Chen S.E."/>
            <person name="Zhou L.G."/>
            <person name="Ni X.B."/>
            <person name="Tian J.H."/>
            <person name="Sheng Y."/>
            <person name="Liu T."/>
            <person name="Pan Y.S."/>
            <person name="Xia L.Y."/>
            <person name="Li J."/>
            <person name="Zhao F."/>
            <person name="Cao W.C."/>
        </authorList>
    </citation>
    <scope>NUCLEOTIDE SEQUENCE</scope>
    <source>
        <strain evidence="16">Rsan-2018</strain>
    </source>
</reference>
<keyword evidence="5 12" id="KW-0808">Transferase</keyword>
<evidence type="ECO:0000256" key="2">
    <source>
        <dbReference type="ARBA" id="ARBA00004922"/>
    </source>
</evidence>
<dbReference type="Pfam" id="PF00852">
    <property type="entry name" value="Glyco_transf_10"/>
    <property type="match status" value="1"/>
</dbReference>
<dbReference type="InterPro" id="IPR001503">
    <property type="entry name" value="Glyco_trans_10"/>
</dbReference>
<dbReference type="InterPro" id="IPR038577">
    <property type="entry name" value="GT10-like_C_sf"/>
</dbReference>
<dbReference type="InterPro" id="IPR031481">
    <property type="entry name" value="Glyco_tran_10_N"/>
</dbReference>
<proteinExistence type="inferred from homology"/>